<accession>A0A1D9P2X1</accession>
<keyword evidence="2" id="KW-1185">Reference proteome</keyword>
<gene>
    <name evidence="1" type="ORF">bhn_I1915</name>
</gene>
<evidence type="ECO:0000313" key="1">
    <source>
        <dbReference type="EMBL" id="AOZ96948.1"/>
    </source>
</evidence>
<proteinExistence type="predicted"/>
<name>A0A1D9P2X1_9FIRM</name>
<dbReference type="AlphaFoldDB" id="A0A1D9P2X1"/>
<evidence type="ECO:0000313" key="2">
    <source>
        <dbReference type="Proteomes" id="UP000179284"/>
    </source>
</evidence>
<dbReference type="Proteomes" id="UP000179284">
    <property type="component" value="Chromosome I"/>
</dbReference>
<sequence>MGEWKQAFDRIMDQLYNHPEEMRARLLDKYNSYGYAAQERPKTAIELLQNMH</sequence>
<dbReference type="RefSeq" id="WP_161487320.1">
    <property type="nucleotide sequence ID" value="NZ_CP017831.1"/>
</dbReference>
<organism evidence="1 2">
    <name type="scientific">Butyrivibrio hungatei</name>
    <dbReference type="NCBI Taxonomy" id="185008"/>
    <lineage>
        <taxon>Bacteria</taxon>
        <taxon>Bacillati</taxon>
        <taxon>Bacillota</taxon>
        <taxon>Clostridia</taxon>
        <taxon>Lachnospirales</taxon>
        <taxon>Lachnospiraceae</taxon>
        <taxon>Butyrivibrio</taxon>
    </lineage>
</organism>
<protein>
    <submittedName>
        <fullName evidence="1">Uncharacterized protein</fullName>
    </submittedName>
</protein>
<reference evidence="2" key="1">
    <citation type="submission" date="2016-10" db="EMBL/GenBank/DDBJ databases">
        <title>The complete genome sequence of the rumen bacterium Butyrivibrio hungatei MB2003.</title>
        <authorList>
            <person name="Palevich N."/>
            <person name="Kelly W.J."/>
            <person name="Leahy S.C."/>
            <person name="Altermann E."/>
            <person name="Rakonjac J."/>
            <person name="Attwood G.T."/>
        </authorList>
    </citation>
    <scope>NUCLEOTIDE SEQUENCE [LARGE SCALE GENOMIC DNA]</scope>
    <source>
        <strain evidence="2">MB2003</strain>
    </source>
</reference>
<dbReference type="EMBL" id="CP017831">
    <property type="protein sequence ID" value="AOZ96948.1"/>
    <property type="molecule type" value="Genomic_DNA"/>
</dbReference>
<dbReference type="KEGG" id="bhu:bhn_I1915"/>